<dbReference type="EMBL" id="VMBG01000001">
    <property type="protein sequence ID" value="TSJ78326.1"/>
    <property type="molecule type" value="Genomic_DNA"/>
</dbReference>
<keyword evidence="2" id="KW-1185">Reference proteome</keyword>
<accession>A0A556QNU8</accession>
<dbReference type="AlphaFoldDB" id="A0A556QNU8"/>
<dbReference type="RefSeq" id="WP_144228667.1">
    <property type="nucleotide sequence ID" value="NZ_CBCRVV010000003.1"/>
</dbReference>
<comment type="caution">
    <text evidence="1">The sequence shown here is derived from an EMBL/GenBank/DDBJ whole genome shotgun (WGS) entry which is preliminary data.</text>
</comment>
<reference evidence="1 2" key="1">
    <citation type="submission" date="2019-07" db="EMBL/GenBank/DDBJ databases">
        <title>Description of 53C-WASEF.</title>
        <authorList>
            <person name="Pitt A."/>
            <person name="Hahn M.W."/>
        </authorList>
    </citation>
    <scope>NUCLEOTIDE SEQUENCE [LARGE SCALE GENOMIC DNA]</scope>
    <source>
        <strain evidence="1 2">53C-WASEF</strain>
    </source>
</reference>
<dbReference type="Proteomes" id="UP000315648">
    <property type="component" value="Unassembled WGS sequence"/>
</dbReference>
<name>A0A556QNU8_9BACT</name>
<proteinExistence type="predicted"/>
<sequence length="406" mass="45178">MKHPMRTYAGWLGGVIAGALVLAAILTSLVDPWRVVGAPWSIKSLEPYREIGDAVRVGKTGMVRRGAEWEAAVFGTSHMEIGIDPRHPSFGGMRTINLGMAGSSILENVALCRYLMEQSQSLKLVIFGVDPGDICTDLDTRKNTDFPNSRLADTGFSIERELGYVFGVPAVEASFVLLGNALREKKSERDELGFWNNFYIMPDIRRHVTGYAPKLFKHEAEMWAERPQPPRAAKVTTLTELIVSLRARGVRVLVVYPPAHALLLVHPSENLPATIPWAAERRALTAVCVEANRHPSSGPPAEFWDFLTPIAPADESLPVLTAGDQSMPRWFDLLHFNSEIGSLMVKRMMEDNADPADVTRFGVRVDSDNLEAHLAAIREAHRRYCETRRDDVAWARELMGNLSAQR</sequence>
<gene>
    <name evidence="1" type="ORF">FPL22_03195</name>
</gene>
<organism evidence="1 2">
    <name type="scientific">Rariglobus hedericola</name>
    <dbReference type="NCBI Taxonomy" id="2597822"/>
    <lineage>
        <taxon>Bacteria</taxon>
        <taxon>Pseudomonadati</taxon>
        <taxon>Verrucomicrobiota</taxon>
        <taxon>Opitutia</taxon>
        <taxon>Opitutales</taxon>
        <taxon>Opitutaceae</taxon>
        <taxon>Rariglobus</taxon>
    </lineage>
</organism>
<protein>
    <submittedName>
        <fullName evidence="1">Uncharacterized protein</fullName>
    </submittedName>
</protein>
<evidence type="ECO:0000313" key="2">
    <source>
        <dbReference type="Proteomes" id="UP000315648"/>
    </source>
</evidence>
<evidence type="ECO:0000313" key="1">
    <source>
        <dbReference type="EMBL" id="TSJ78326.1"/>
    </source>
</evidence>
<dbReference type="OrthoDB" id="7324894at2"/>